<dbReference type="RefSeq" id="WP_128640245.1">
    <property type="nucleotide sequence ID" value="NZ_CP008947.1"/>
</dbReference>
<name>A0A076ENW8_RHOOP</name>
<dbReference type="eggNOG" id="COG2149">
    <property type="taxonomic scope" value="Bacteria"/>
</dbReference>
<evidence type="ECO:0000256" key="3">
    <source>
        <dbReference type="ARBA" id="ARBA00022692"/>
    </source>
</evidence>
<dbReference type="Pfam" id="PF02656">
    <property type="entry name" value="DUF202"/>
    <property type="match status" value="1"/>
</dbReference>
<evidence type="ECO:0000259" key="7">
    <source>
        <dbReference type="Pfam" id="PF02656"/>
    </source>
</evidence>
<keyword evidence="4 6" id="KW-1133">Transmembrane helix</keyword>
<dbReference type="InterPro" id="IPR003807">
    <property type="entry name" value="DUF202"/>
</dbReference>
<feature type="transmembrane region" description="Helical" evidence="6">
    <location>
        <begin position="34"/>
        <end position="52"/>
    </location>
</feature>
<dbReference type="PANTHER" id="PTHR34187:SF2">
    <property type="entry name" value="DUF202 DOMAIN-CONTAINING PROTEIN"/>
    <property type="match status" value="1"/>
</dbReference>
<keyword evidence="3 6" id="KW-0812">Transmembrane</keyword>
<proteinExistence type="predicted"/>
<reference evidence="8 9" key="1">
    <citation type="submission" date="2014-07" db="EMBL/GenBank/DDBJ databases">
        <title>Genome Sequence of Rhodococcus opacus Strain R7, a Biodegrader of Mono- and Polycyclic Aromatic Hydrocarbons.</title>
        <authorList>
            <person name="Di Gennaro P."/>
            <person name="Zampolli J."/>
            <person name="Presti I."/>
            <person name="Cappelletti M."/>
            <person name="D'Ursi P."/>
            <person name="Orro A."/>
            <person name="Mezzelani A."/>
            <person name="Milanesi L."/>
        </authorList>
    </citation>
    <scope>NUCLEOTIDE SEQUENCE [LARGE SCALE GENOMIC DNA]</scope>
    <source>
        <strain evidence="8 9">R7</strain>
    </source>
</reference>
<comment type="subcellular location">
    <subcellularLocation>
        <location evidence="1">Cell membrane</location>
        <topology evidence="1">Multi-pass membrane protein</topology>
    </subcellularLocation>
</comment>
<feature type="domain" description="DUF202" evidence="7">
    <location>
        <begin position="25"/>
        <end position="89"/>
    </location>
</feature>
<evidence type="ECO:0000313" key="9">
    <source>
        <dbReference type="Proteomes" id="UP000028488"/>
    </source>
</evidence>
<feature type="transmembrane region" description="Helical" evidence="6">
    <location>
        <begin position="64"/>
        <end position="83"/>
    </location>
</feature>
<gene>
    <name evidence="8" type="ORF">EP51_20515</name>
</gene>
<evidence type="ECO:0000256" key="2">
    <source>
        <dbReference type="ARBA" id="ARBA00022475"/>
    </source>
</evidence>
<dbReference type="PANTHER" id="PTHR34187">
    <property type="entry name" value="FGR18P"/>
    <property type="match status" value="1"/>
</dbReference>
<dbReference type="AlphaFoldDB" id="A0A076ENW8"/>
<evidence type="ECO:0000256" key="1">
    <source>
        <dbReference type="ARBA" id="ARBA00004651"/>
    </source>
</evidence>
<dbReference type="EMBL" id="CP008947">
    <property type="protein sequence ID" value="AII06898.1"/>
    <property type="molecule type" value="Genomic_DNA"/>
</dbReference>
<accession>A0A076ENW8</accession>
<keyword evidence="2" id="KW-1003">Cell membrane</keyword>
<evidence type="ECO:0000256" key="4">
    <source>
        <dbReference type="ARBA" id="ARBA00022989"/>
    </source>
</evidence>
<evidence type="ECO:0000313" key="8">
    <source>
        <dbReference type="EMBL" id="AII06898.1"/>
    </source>
</evidence>
<protein>
    <recommendedName>
        <fullName evidence="7">DUF202 domain-containing protein</fullName>
    </recommendedName>
</protein>
<dbReference type="InterPro" id="IPR052053">
    <property type="entry name" value="IM_YidH-like"/>
</dbReference>
<evidence type="ECO:0000256" key="5">
    <source>
        <dbReference type="ARBA" id="ARBA00023136"/>
    </source>
</evidence>
<keyword evidence="5 6" id="KW-0472">Membrane</keyword>
<dbReference type="Proteomes" id="UP000028488">
    <property type="component" value="Chromosome"/>
</dbReference>
<evidence type="ECO:0000256" key="6">
    <source>
        <dbReference type="SAM" id="Phobius"/>
    </source>
</evidence>
<feature type="transmembrane region" description="Helical" evidence="6">
    <location>
        <begin position="103"/>
        <end position="124"/>
    </location>
</feature>
<dbReference type="GO" id="GO:0005886">
    <property type="term" value="C:plasma membrane"/>
    <property type="evidence" value="ECO:0007669"/>
    <property type="project" value="UniProtKB-SubCell"/>
</dbReference>
<organism evidence="8 9">
    <name type="scientific">Rhodococcus opacus</name>
    <name type="common">Nocardia opaca</name>
    <dbReference type="NCBI Taxonomy" id="37919"/>
    <lineage>
        <taxon>Bacteria</taxon>
        <taxon>Bacillati</taxon>
        <taxon>Actinomycetota</taxon>
        <taxon>Actinomycetes</taxon>
        <taxon>Mycobacteriales</taxon>
        <taxon>Nocardiaceae</taxon>
        <taxon>Rhodococcus</taxon>
    </lineage>
</organism>
<sequence length="125" mass="12960">MGVLNSRPQRASSVASEVEDEPDYRFTLANERTYLAWIRTALGLLAGGVAVGQLASSLSDGAQCAISVVCFGLATVLAVGAYLHWRSVQLAIRRSLPLPDSVLVPVLTVGVGVIAALAVVATSVP</sequence>